<dbReference type="InterPro" id="IPR046348">
    <property type="entry name" value="SIS_dom_sf"/>
</dbReference>
<dbReference type="InterPro" id="IPR001347">
    <property type="entry name" value="SIS_dom"/>
</dbReference>
<feature type="domain" description="SIS" evidence="5">
    <location>
        <begin position="120"/>
        <end position="257"/>
    </location>
</feature>
<evidence type="ECO:0000313" key="6">
    <source>
        <dbReference type="EMBL" id="HIS30898.1"/>
    </source>
</evidence>
<dbReference type="Pfam" id="PF01418">
    <property type="entry name" value="HTH_6"/>
    <property type="match status" value="1"/>
</dbReference>
<evidence type="ECO:0000259" key="5">
    <source>
        <dbReference type="PROSITE" id="PS51464"/>
    </source>
</evidence>
<dbReference type="InterPro" id="IPR035472">
    <property type="entry name" value="RpiR-like_SIS"/>
</dbReference>
<evidence type="ECO:0000256" key="2">
    <source>
        <dbReference type="ARBA" id="ARBA00023125"/>
    </source>
</evidence>
<dbReference type="CDD" id="cd05013">
    <property type="entry name" value="SIS_RpiR"/>
    <property type="match status" value="1"/>
</dbReference>
<dbReference type="PROSITE" id="PS51464">
    <property type="entry name" value="SIS"/>
    <property type="match status" value="1"/>
</dbReference>
<dbReference type="InterPro" id="IPR036388">
    <property type="entry name" value="WH-like_DNA-bd_sf"/>
</dbReference>
<accession>A0A9D1ES24</accession>
<dbReference type="PANTHER" id="PTHR30514:SF18">
    <property type="entry name" value="RPIR-FAMILY TRANSCRIPTIONAL REGULATOR"/>
    <property type="match status" value="1"/>
</dbReference>
<dbReference type="Gene3D" id="1.10.10.10">
    <property type="entry name" value="Winged helix-like DNA-binding domain superfamily/Winged helix DNA-binding domain"/>
    <property type="match status" value="1"/>
</dbReference>
<dbReference type="GO" id="GO:0003677">
    <property type="term" value="F:DNA binding"/>
    <property type="evidence" value="ECO:0007669"/>
    <property type="project" value="UniProtKB-KW"/>
</dbReference>
<evidence type="ECO:0000259" key="4">
    <source>
        <dbReference type="PROSITE" id="PS51071"/>
    </source>
</evidence>
<name>A0A9D1ES24_9FIRM</name>
<protein>
    <submittedName>
        <fullName evidence="6">MurR/RpiR family transcriptional regulator</fullName>
    </submittedName>
</protein>
<dbReference type="Proteomes" id="UP000823935">
    <property type="component" value="Unassembled WGS sequence"/>
</dbReference>
<evidence type="ECO:0000256" key="1">
    <source>
        <dbReference type="ARBA" id="ARBA00023015"/>
    </source>
</evidence>
<dbReference type="Pfam" id="PF01380">
    <property type="entry name" value="SIS"/>
    <property type="match status" value="1"/>
</dbReference>
<gene>
    <name evidence="6" type="ORF">IAB44_05005</name>
</gene>
<evidence type="ECO:0000313" key="7">
    <source>
        <dbReference type="Proteomes" id="UP000823935"/>
    </source>
</evidence>
<reference evidence="6" key="1">
    <citation type="submission" date="2020-10" db="EMBL/GenBank/DDBJ databases">
        <authorList>
            <person name="Gilroy R."/>
        </authorList>
    </citation>
    <scope>NUCLEOTIDE SEQUENCE</scope>
    <source>
        <strain evidence="6">CHK190-19873</strain>
    </source>
</reference>
<dbReference type="GO" id="GO:0003700">
    <property type="term" value="F:DNA-binding transcription factor activity"/>
    <property type="evidence" value="ECO:0007669"/>
    <property type="project" value="InterPro"/>
</dbReference>
<dbReference type="SUPFAM" id="SSF53697">
    <property type="entry name" value="SIS domain"/>
    <property type="match status" value="1"/>
</dbReference>
<dbReference type="SUPFAM" id="SSF46689">
    <property type="entry name" value="Homeodomain-like"/>
    <property type="match status" value="1"/>
</dbReference>
<evidence type="ECO:0000256" key="3">
    <source>
        <dbReference type="ARBA" id="ARBA00023163"/>
    </source>
</evidence>
<dbReference type="InterPro" id="IPR000281">
    <property type="entry name" value="HTH_RpiR"/>
</dbReference>
<feature type="domain" description="HTH rpiR-type" evidence="4">
    <location>
        <begin position="1"/>
        <end position="76"/>
    </location>
</feature>
<proteinExistence type="predicted"/>
<dbReference type="Gene3D" id="3.40.50.10490">
    <property type="entry name" value="Glucose-6-phosphate isomerase like protein, domain 1"/>
    <property type="match status" value="1"/>
</dbReference>
<keyword evidence="3" id="KW-0804">Transcription</keyword>
<dbReference type="GO" id="GO:1901135">
    <property type="term" value="P:carbohydrate derivative metabolic process"/>
    <property type="evidence" value="ECO:0007669"/>
    <property type="project" value="InterPro"/>
</dbReference>
<organism evidence="6 7">
    <name type="scientific">Candidatus Limivivens intestinipullorum</name>
    <dbReference type="NCBI Taxonomy" id="2840858"/>
    <lineage>
        <taxon>Bacteria</taxon>
        <taxon>Bacillati</taxon>
        <taxon>Bacillota</taxon>
        <taxon>Clostridia</taxon>
        <taxon>Lachnospirales</taxon>
        <taxon>Lachnospiraceae</taxon>
        <taxon>Lachnospiraceae incertae sedis</taxon>
        <taxon>Candidatus Limivivens</taxon>
    </lineage>
</organism>
<dbReference type="GO" id="GO:0097367">
    <property type="term" value="F:carbohydrate derivative binding"/>
    <property type="evidence" value="ECO:0007669"/>
    <property type="project" value="InterPro"/>
</dbReference>
<dbReference type="PROSITE" id="PS51071">
    <property type="entry name" value="HTH_RPIR"/>
    <property type="match status" value="1"/>
</dbReference>
<dbReference type="EMBL" id="DVIQ01000024">
    <property type="protein sequence ID" value="HIS30898.1"/>
    <property type="molecule type" value="Genomic_DNA"/>
</dbReference>
<sequence>MLYLNFPESPERLTPAEQNILDFIEEYREEFLFMTIGQMAERLGVSEATISRFARHMGCQDFKSLKAAVMEQSRPQGAVGKLAQTLLKDEAFQAAGYFQTQMRFLEKTAENLDPEVFDQAAVAILSAGRIFIHGKSASASMAQLLFFRLRRLGLAVSLLPSGGSEIAEGLALAGPKDLVILFCFSKISSEARFLLDCRKTAGYKTLAFTSRLRTQPKEQADLNLYVCRGPEQEYHSMTAAAAMIDALVVALSKKAGPEGMKNLSAVQDLKKRYGNGT</sequence>
<dbReference type="PANTHER" id="PTHR30514">
    <property type="entry name" value="GLUCOKINASE"/>
    <property type="match status" value="1"/>
</dbReference>
<reference evidence="6" key="2">
    <citation type="journal article" date="2021" name="PeerJ">
        <title>Extensive microbial diversity within the chicken gut microbiome revealed by metagenomics and culture.</title>
        <authorList>
            <person name="Gilroy R."/>
            <person name="Ravi A."/>
            <person name="Getino M."/>
            <person name="Pursley I."/>
            <person name="Horton D.L."/>
            <person name="Alikhan N.F."/>
            <person name="Baker D."/>
            <person name="Gharbi K."/>
            <person name="Hall N."/>
            <person name="Watson M."/>
            <person name="Adriaenssens E.M."/>
            <person name="Foster-Nyarko E."/>
            <person name="Jarju S."/>
            <person name="Secka A."/>
            <person name="Antonio M."/>
            <person name="Oren A."/>
            <person name="Chaudhuri R.R."/>
            <person name="La Ragione R."/>
            <person name="Hildebrand F."/>
            <person name="Pallen M.J."/>
        </authorList>
    </citation>
    <scope>NUCLEOTIDE SEQUENCE</scope>
    <source>
        <strain evidence="6">CHK190-19873</strain>
    </source>
</reference>
<dbReference type="InterPro" id="IPR009057">
    <property type="entry name" value="Homeodomain-like_sf"/>
</dbReference>
<keyword evidence="1" id="KW-0805">Transcription regulation</keyword>
<dbReference type="AlphaFoldDB" id="A0A9D1ES24"/>
<dbReference type="InterPro" id="IPR047640">
    <property type="entry name" value="RpiR-like"/>
</dbReference>
<keyword evidence="2" id="KW-0238">DNA-binding</keyword>
<comment type="caution">
    <text evidence="6">The sequence shown here is derived from an EMBL/GenBank/DDBJ whole genome shotgun (WGS) entry which is preliminary data.</text>
</comment>